<dbReference type="GO" id="GO:0006099">
    <property type="term" value="P:tricarboxylic acid cycle"/>
    <property type="evidence" value="ECO:0007669"/>
    <property type="project" value="InterPro"/>
</dbReference>
<evidence type="ECO:0000256" key="10">
    <source>
        <dbReference type="ARBA" id="ARBA00023136"/>
    </source>
</evidence>
<evidence type="ECO:0000256" key="4">
    <source>
        <dbReference type="ARBA" id="ARBA00020076"/>
    </source>
</evidence>
<dbReference type="GO" id="GO:0016020">
    <property type="term" value="C:membrane"/>
    <property type="evidence" value="ECO:0007669"/>
    <property type="project" value="UniProtKB-SubCell"/>
</dbReference>
<dbReference type="GO" id="GO:0046872">
    <property type="term" value="F:metal ion binding"/>
    <property type="evidence" value="ECO:0007669"/>
    <property type="project" value="UniProtKB-KW"/>
</dbReference>
<evidence type="ECO:0000256" key="1">
    <source>
        <dbReference type="ARBA" id="ARBA00004050"/>
    </source>
</evidence>
<evidence type="ECO:0000256" key="9">
    <source>
        <dbReference type="ARBA" id="ARBA00023004"/>
    </source>
</evidence>
<evidence type="ECO:0000256" key="13">
    <source>
        <dbReference type="SAM" id="Phobius"/>
    </source>
</evidence>
<dbReference type="Pfam" id="PF01127">
    <property type="entry name" value="Sdh_cyt"/>
    <property type="match status" value="1"/>
</dbReference>
<evidence type="ECO:0000313" key="15">
    <source>
        <dbReference type="Proteomes" id="UP000277498"/>
    </source>
</evidence>
<evidence type="ECO:0000256" key="12">
    <source>
        <dbReference type="PIRSR" id="PIRSR000178-1"/>
    </source>
</evidence>
<dbReference type="InterPro" id="IPR014314">
    <property type="entry name" value="Succ_DH_cytb556"/>
</dbReference>
<organism evidence="14 15">
    <name type="scientific">Pseudogemmobacter humi</name>
    <dbReference type="NCBI Taxonomy" id="2483812"/>
    <lineage>
        <taxon>Bacteria</taxon>
        <taxon>Pseudomonadati</taxon>
        <taxon>Pseudomonadota</taxon>
        <taxon>Alphaproteobacteria</taxon>
        <taxon>Rhodobacterales</taxon>
        <taxon>Paracoccaceae</taxon>
        <taxon>Pseudogemmobacter</taxon>
    </lineage>
</organism>
<feature type="transmembrane region" description="Helical" evidence="13">
    <location>
        <begin position="65"/>
        <end position="88"/>
    </location>
</feature>
<dbReference type="RefSeq" id="WP_124085896.1">
    <property type="nucleotide sequence ID" value="NZ_UXAW01000051.1"/>
</dbReference>
<evidence type="ECO:0000256" key="5">
    <source>
        <dbReference type="ARBA" id="ARBA00022617"/>
    </source>
</evidence>
<dbReference type="EMBL" id="UXAW01000051">
    <property type="protein sequence ID" value="VDC25250.1"/>
    <property type="molecule type" value="Genomic_DNA"/>
</dbReference>
<comment type="subcellular location">
    <subcellularLocation>
        <location evidence="2">Membrane</location>
    </subcellularLocation>
</comment>
<dbReference type="OrthoDB" id="9799441at2"/>
<comment type="cofactor">
    <cofactor evidence="12">
        <name>heme</name>
        <dbReference type="ChEBI" id="CHEBI:30413"/>
    </cofactor>
    <text evidence="12">The heme is bound between the two transmembrane subunits.</text>
</comment>
<keyword evidence="7 12" id="KW-0479">Metal-binding</keyword>
<feature type="transmembrane region" description="Helical" evidence="13">
    <location>
        <begin position="109"/>
        <end position="128"/>
    </location>
</feature>
<feature type="transmembrane region" description="Helical" evidence="13">
    <location>
        <begin position="30"/>
        <end position="53"/>
    </location>
</feature>
<evidence type="ECO:0000313" key="14">
    <source>
        <dbReference type="EMBL" id="VDC25250.1"/>
    </source>
</evidence>
<reference evidence="14 15" key="1">
    <citation type="submission" date="2018-11" db="EMBL/GenBank/DDBJ databases">
        <authorList>
            <person name="Criscuolo A."/>
        </authorList>
    </citation>
    <scope>NUCLEOTIDE SEQUENCE [LARGE SCALE GENOMIC DNA]</scope>
    <source>
        <strain evidence="14">ACIP111625</strain>
    </source>
</reference>
<evidence type="ECO:0000256" key="3">
    <source>
        <dbReference type="ARBA" id="ARBA00007244"/>
    </source>
</evidence>
<feature type="binding site" description="axial binding residue" evidence="12">
    <location>
        <position position="86"/>
    </location>
    <ligand>
        <name>heme</name>
        <dbReference type="ChEBI" id="CHEBI:30413"/>
        <note>ligand shared with second transmembrane subunit</note>
    </ligand>
    <ligandPart>
        <name>Fe</name>
        <dbReference type="ChEBI" id="CHEBI:18248"/>
    </ligandPart>
</feature>
<dbReference type="SUPFAM" id="SSF81343">
    <property type="entry name" value="Fumarate reductase respiratory complex transmembrane subunits"/>
    <property type="match status" value="1"/>
</dbReference>
<evidence type="ECO:0000256" key="7">
    <source>
        <dbReference type="ARBA" id="ARBA00022723"/>
    </source>
</evidence>
<keyword evidence="15" id="KW-1185">Reference proteome</keyword>
<dbReference type="InterPro" id="IPR000701">
    <property type="entry name" value="SuccDH_FuR_B_TM-su"/>
</dbReference>
<keyword evidence="5 12" id="KW-0349">Heme</keyword>
<comment type="subunit">
    <text evidence="11">Part of an enzyme complex containing four subunits: a flavoprotein, an iron-sulfur protein, plus two membrane-anchoring proteins, SdhC and SdhD. The complex can form homotrimers.</text>
</comment>
<evidence type="ECO:0000256" key="11">
    <source>
        <dbReference type="ARBA" id="ARBA00025912"/>
    </source>
</evidence>
<dbReference type="NCBIfam" id="TIGR02970">
    <property type="entry name" value="succ_dehyd_cytB"/>
    <property type="match status" value="1"/>
</dbReference>
<protein>
    <recommendedName>
        <fullName evidence="4">Succinate dehydrogenase cytochrome b556 subunit</fullName>
    </recommendedName>
</protein>
<proteinExistence type="inferred from homology"/>
<evidence type="ECO:0000256" key="6">
    <source>
        <dbReference type="ARBA" id="ARBA00022692"/>
    </source>
</evidence>
<evidence type="ECO:0000256" key="2">
    <source>
        <dbReference type="ARBA" id="ARBA00004370"/>
    </source>
</evidence>
<comment type="similarity">
    <text evidence="3">Belongs to the cytochrome b560 family.</text>
</comment>
<keyword evidence="8 13" id="KW-1133">Transmembrane helix</keyword>
<comment type="function">
    <text evidence="1">Membrane-anchoring subunit of succinate dehydrogenase (SDH).</text>
</comment>
<dbReference type="CDD" id="cd03499">
    <property type="entry name" value="SQR_TypeC_SdhC"/>
    <property type="match status" value="1"/>
</dbReference>
<keyword evidence="9 12" id="KW-0408">Iron</keyword>
<dbReference type="InterPro" id="IPR034804">
    <property type="entry name" value="SQR/QFR_C/D"/>
</dbReference>
<keyword evidence="10 13" id="KW-0472">Membrane</keyword>
<dbReference type="GO" id="GO:0009055">
    <property type="term" value="F:electron transfer activity"/>
    <property type="evidence" value="ECO:0007669"/>
    <property type="project" value="InterPro"/>
</dbReference>
<dbReference type="Proteomes" id="UP000277498">
    <property type="component" value="Unassembled WGS sequence"/>
</dbReference>
<keyword evidence="6 13" id="KW-0812">Transmembrane</keyword>
<dbReference type="Gene3D" id="1.20.1300.10">
    <property type="entry name" value="Fumarate reductase/succinate dehydrogenase, transmembrane subunit"/>
    <property type="match status" value="1"/>
</dbReference>
<gene>
    <name evidence="14" type="ORF">XINFAN_01488</name>
</gene>
<dbReference type="PANTHER" id="PTHR10978">
    <property type="entry name" value="SUCCINATE DEHYDROGENASE CYTOCHROME B560 SUBUNIT"/>
    <property type="match status" value="1"/>
</dbReference>
<dbReference type="AlphaFoldDB" id="A0A3P5X1X6"/>
<accession>A0A3P5X1X6</accession>
<sequence length="129" mass="14221">MSAPKRAERPLSPFMIGPYYRPQMTSISSIMVRITGIATLGTIFLLVAWLLAAATSPAAFDCIDWLLTSVVGDVLLVLAVWAIWYHALGRLRHLIWDLGYFVEIRANEVMGLGMFIGATVLTLITVLVV</sequence>
<evidence type="ECO:0000256" key="8">
    <source>
        <dbReference type="ARBA" id="ARBA00022989"/>
    </source>
</evidence>
<dbReference type="PIRSF" id="PIRSF000178">
    <property type="entry name" value="SDH_cyt_b560"/>
    <property type="match status" value="1"/>
</dbReference>
<dbReference type="PANTHER" id="PTHR10978:SF5">
    <property type="entry name" value="SUCCINATE DEHYDROGENASE CYTOCHROME B560 SUBUNIT, MITOCHONDRIAL"/>
    <property type="match status" value="1"/>
</dbReference>
<name>A0A3P5X1X6_9RHOB</name>